<dbReference type="STRING" id="1962155.B1813_12910"/>
<dbReference type="Proteomes" id="UP000192591">
    <property type="component" value="Unassembled WGS sequence"/>
</dbReference>
<dbReference type="InterPro" id="IPR036388">
    <property type="entry name" value="WH-like_DNA-bd_sf"/>
</dbReference>
<accession>A0A1V9A7A6</accession>
<evidence type="ECO:0000313" key="2">
    <source>
        <dbReference type="EMBL" id="OQO93002.1"/>
    </source>
</evidence>
<gene>
    <name evidence="2" type="ORF">B1813_12910</name>
</gene>
<proteinExistence type="predicted"/>
<dbReference type="SMART" id="SM00347">
    <property type="entry name" value="HTH_MARR"/>
    <property type="match status" value="1"/>
</dbReference>
<evidence type="ECO:0000259" key="1">
    <source>
        <dbReference type="PROSITE" id="PS50995"/>
    </source>
</evidence>
<reference evidence="2 3" key="1">
    <citation type="submission" date="2017-02" db="EMBL/GenBank/DDBJ databases">
        <title>Draft genome of Saccharomonospora sp. 154.</title>
        <authorList>
            <person name="Alonso-Carmona G.S."/>
            <person name="De La Haba R."/>
            <person name="Vera-Gargallo B."/>
            <person name="Sandoval-Trujillo A.H."/>
            <person name="Ramirez-Duran N."/>
            <person name="Ventosa A."/>
        </authorList>
    </citation>
    <scope>NUCLEOTIDE SEQUENCE [LARGE SCALE GENOMIC DNA]</scope>
    <source>
        <strain evidence="2 3">LRS4.154</strain>
    </source>
</reference>
<organism evidence="2 3">
    <name type="scientific">Saccharomonospora piscinae</name>
    <dbReference type="NCBI Taxonomy" id="687388"/>
    <lineage>
        <taxon>Bacteria</taxon>
        <taxon>Bacillati</taxon>
        <taxon>Actinomycetota</taxon>
        <taxon>Actinomycetes</taxon>
        <taxon>Pseudonocardiales</taxon>
        <taxon>Pseudonocardiaceae</taxon>
        <taxon>Saccharomonospora</taxon>
    </lineage>
</organism>
<dbReference type="OrthoDB" id="3173926at2"/>
<dbReference type="InterPro" id="IPR039422">
    <property type="entry name" value="MarR/SlyA-like"/>
</dbReference>
<dbReference type="AlphaFoldDB" id="A0A1V9A7A6"/>
<dbReference type="RefSeq" id="WP_024875576.1">
    <property type="nucleotide sequence ID" value="NZ_AZUM01000002.1"/>
</dbReference>
<keyword evidence="3" id="KW-1185">Reference proteome</keyword>
<dbReference type="InterPro" id="IPR036390">
    <property type="entry name" value="WH_DNA-bd_sf"/>
</dbReference>
<feature type="domain" description="HTH marR-type" evidence="1">
    <location>
        <begin position="3"/>
        <end position="139"/>
    </location>
</feature>
<dbReference type="PROSITE" id="PS50995">
    <property type="entry name" value="HTH_MARR_2"/>
    <property type="match status" value="1"/>
</dbReference>
<dbReference type="PANTHER" id="PTHR33164:SF106">
    <property type="entry name" value="TRANSCRIPTIONAL REGULATORY PROTEIN"/>
    <property type="match status" value="1"/>
</dbReference>
<dbReference type="GO" id="GO:0003700">
    <property type="term" value="F:DNA-binding transcription factor activity"/>
    <property type="evidence" value="ECO:0007669"/>
    <property type="project" value="InterPro"/>
</dbReference>
<dbReference type="GO" id="GO:0006950">
    <property type="term" value="P:response to stress"/>
    <property type="evidence" value="ECO:0007669"/>
    <property type="project" value="TreeGrafter"/>
</dbReference>
<sequence length="154" mass="17480">MDDRELIRQVRRLTVEADRFTHLFGDLHDLHRTDLTALVVIMDAAVRGHPVSQGELAESLNLSPSATTSVLDRLQHAGHLERRRDTGDRRRVVLHVRDSALELGRDLFTPLGEAYAAAWREFDSAQRDTILRFLSATIEATVRTRTELLERDGS</sequence>
<dbReference type="InterPro" id="IPR000835">
    <property type="entry name" value="HTH_MarR-typ"/>
</dbReference>
<name>A0A1V9A7A6_SACPI</name>
<dbReference type="Gene3D" id="1.10.10.10">
    <property type="entry name" value="Winged helix-like DNA-binding domain superfamily/Winged helix DNA-binding domain"/>
    <property type="match status" value="1"/>
</dbReference>
<dbReference type="Pfam" id="PF01047">
    <property type="entry name" value="MarR"/>
    <property type="match status" value="1"/>
</dbReference>
<evidence type="ECO:0000313" key="3">
    <source>
        <dbReference type="Proteomes" id="UP000192591"/>
    </source>
</evidence>
<comment type="caution">
    <text evidence="2">The sequence shown here is derived from an EMBL/GenBank/DDBJ whole genome shotgun (WGS) entry which is preliminary data.</text>
</comment>
<dbReference type="PANTHER" id="PTHR33164">
    <property type="entry name" value="TRANSCRIPTIONAL REGULATOR, MARR FAMILY"/>
    <property type="match status" value="1"/>
</dbReference>
<dbReference type="SUPFAM" id="SSF46785">
    <property type="entry name" value="Winged helix' DNA-binding domain"/>
    <property type="match status" value="1"/>
</dbReference>
<dbReference type="EMBL" id="MWIH01000005">
    <property type="protein sequence ID" value="OQO93002.1"/>
    <property type="molecule type" value="Genomic_DNA"/>
</dbReference>
<dbReference type="PRINTS" id="PR00598">
    <property type="entry name" value="HTHMARR"/>
</dbReference>
<protein>
    <submittedName>
        <fullName evidence="2">MarR family transcriptional regulator</fullName>
    </submittedName>
</protein>